<keyword evidence="2" id="KW-1185">Reference proteome</keyword>
<dbReference type="Proteomes" id="UP000192911">
    <property type="component" value="Unassembled WGS sequence"/>
</dbReference>
<dbReference type="STRING" id="28094.SAMN06295900_105217"/>
<gene>
    <name evidence="1" type="ORF">SAMN06295900_105217</name>
</gene>
<evidence type="ECO:0000313" key="2">
    <source>
        <dbReference type="Proteomes" id="UP000192911"/>
    </source>
</evidence>
<dbReference type="GeneID" id="95553700"/>
<sequence>MDIDKHGSVAFEIARRLAQYQANRVALLEWIEPGWLPRAWRQQPVAASANLARERARAVEAWLTQQGTPVPAFQRFRGDDGLLGGLELDDALGALCLRALYFRRAELRYWVDRESREKVAYWLGRCGAAALRWLIETPHPQPVERLIRDFGMLPLDHLDEFSLSWEGFCLFRASGLCEPASPAALLRYAWPRDAVPPPWLHVNDADSTHEDSVRVLKRFDDFYAKESTT</sequence>
<dbReference type="Pfam" id="PF09502">
    <property type="entry name" value="HrpB4"/>
    <property type="match status" value="1"/>
</dbReference>
<dbReference type="RefSeq" id="WP_085227465.1">
    <property type="nucleotide sequence ID" value="NZ_BSQD01000004.1"/>
</dbReference>
<dbReference type="OrthoDB" id="9115373at2"/>
<accession>A0A1X7EDK9</accession>
<reference evidence="2" key="1">
    <citation type="submission" date="2017-04" db="EMBL/GenBank/DDBJ databases">
        <authorList>
            <person name="Varghese N."/>
            <person name="Submissions S."/>
        </authorList>
    </citation>
    <scope>NUCLEOTIDE SEQUENCE [LARGE SCALE GENOMIC DNA]</scope>
    <source>
        <strain evidence="2">Ballard 720</strain>
    </source>
</reference>
<dbReference type="EMBL" id="FXAH01000005">
    <property type="protein sequence ID" value="SMF31735.1"/>
    <property type="molecule type" value="Genomic_DNA"/>
</dbReference>
<protein>
    <submittedName>
        <fullName evidence="1">Type III secretion protein (HrpB4)</fullName>
    </submittedName>
</protein>
<name>A0A1X7EDK9_TRICW</name>
<proteinExistence type="predicted"/>
<dbReference type="InterPro" id="IPR013393">
    <property type="entry name" value="T3SS_HrpB4"/>
</dbReference>
<dbReference type="AlphaFoldDB" id="A0A1X7EDK9"/>
<organism evidence="1 2">
    <name type="scientific">Trinickia caryophylli</name>
    <name type="common">Paraburkholderia caryophylli</name>
    <dbReference type="NCBI Taxonomy" id="28094"/>
    <lineage>
        <taxon>Bacteria</taxon>
        <taxon>Pseudomonadati</taxon>
        <taxon>Pseudomonadota</taxon>
        <taxon>Betaproteobacteria</taxon>
        <taxon>Burkholderiales</taxon>
        <taxon>Burkholderiaceae</taxon>
        <taxon>Trinickia</taxon>
    </lineage>
</organism>
<evidence type="ECO:0000313" key="1">
    <source>
        <dbReference type="EMBL" id="SMF31735.1"/>
    </source>
</evidence>